<comment type="caution">
    <text evidence="1">The sequence shown here is derived from an EMBL/GenBank/DDBJ whole genome shotgun (WGS) entry which is preliminary data.</text>
</comment>
<dbReference type="EMBL" id="VSSQ01023547">
    <property type="protein sequence ID" value="MPM70563.1"/>
    <property type="molecule type" value="Genomic_DNA"/>
</dbReference>
<evidence type="ECO:0000313" key="1">
    <source>
        <dbReference type="EMBL" id="MPM70563.1"/>
    </source>
</evidence>
<name>A0A645C5F1_9ZZZZ</name>
<dbReference type="AlphaFoldDB" id="A0A645C5F1"/>
<accession>A0A645C5F1</accession>
<proteinExistence type="predicted"/>
<organism evidence="1">
    <name type="scientific">bioreactor metagenome</name>
    <dbReference type="NCBI Taxonomy" id="1076179"/>
    <lineage>
        <taxon>unclassified sequences</taxon>
        <taxon>metagenomes</taxon>
        <taxon>ecological metagenomes</taxon>
    </lineage>
</organism>
<reference evidence="1" key="1">
    <citation type="submission" date="2019-08" db="EMBL/GenBank/DDBJ databases">
        <authorList>
            <person name="Kucharzyk K."/>
            <person name="Murdoch R.W."/>
            <person name="Higgins S."/>
            <person name="Loffler F."/>
        </authorList>
    </citation>
    <scope>NUCLEOTIDE SEQUENCE</scope>
</reference>
<protein>
    <submittedName>
        <fullName evidence="1">Uncharacterized protein</fullName>
    </submittedName>
</protein>
<sequence length="90" mass="10026">MLFEVFGDCRKCLAIHIQSKNKLHNLGFGGDYFRKAVFALFVTEELCVRQGDLTVCHTLALPPSHVLRNGAAFFLCQAAHNCNQQFALAV</sequence>
<gene>
    <name evidence="1" type="ORF">SDC9_117518</name>
</gene>